<reference evidence="1" key="1">
    <citation type="journal article" date="2020" name="Stud. Mycol.">
        <title>101 Dothideomycetes genomes: a test case for predicting lifestyles and emergence of pathogens.</title>
        <authorList>
            <person name="Haridas S."/>
            <person name="Albert R."/>
            <person name="Binder M."/>
            <person name="Bloem J."/>
            <person name="Labutti K."/>
            <person name="Salamov A."/>
            <person name="Andreopoulos B."/>
            <person name="Baker S."/>
            <person name="Barry K."/>
            <person name="Bills G."/>
            <person name="Bluhm B."/>
            <person name="Cannon C."/>
            <person name="Castanera R."/>
            <person name="Culley D."/>
            <person name="Daum C."/>
            <person name="Ezra D."/>
            <person name="Gonzalez J."/>
            <person name="Henrissat B."/>
            <person name="Kuo A."/>
            <person name="Liang C."/>
            <person name="Lipzen A."/>
            <person name="Lutzoni F."/>
            <person name="Magnuson J."/>
            <person name="Mondo S."/>
            <person name="Nolan M."/>
            <person name="Ohm R."/>
            <person name="Pangilinan J."/>
            <person name="Park H.-J."/>
            <person name="Ramirez L."/>
            <person name="Alfaro M."/>
            <person name="Sun H."/>
            <person name="Tritt A."/>
            <person name="Yoshinaga Y."/>
            <person name="Zwiers L.-H."/>
            <person name="Turgeon B."/>
            <person name="Goodwin S."/>
            <person name="Spatafora J."/>
            <person name="Crous P."/>
            <person name="Grigoriev I."/>
        </authorList>
    </citation>
    <scope>NUCLEOTIDE SEQUENCE</scope>
    <source>
        <strain evidence="1">CBS 119925</strain>
    </source>
</reference>
<name>A0A6A6VKL9_9PLEO</name>
<keyword evidence="2" id="KW-1185">Reference proteome</keyword>
<proteinExistence type="predicted"/>
<sequence length="165" mass="18074">MDRDCMLEAVQIPYDKMDDPETTACADLPTKYSNSTFHNGLGSTWSTTISASRPRSTFSGASRHGWTESAPLSLASRPKDGRCSHLATTKLSKESPFYVLVPKCKRLCDASLRNQHSPSLFLDGEARQMYSISKFEVQDAASGVAEKAGLTRCLGPRRLIVQPSS</sequence>
<evidence type="ECO:0000313" key="2">
    <source>
        <dbReference type="Proteomes" id="UP000799440"/>
    </source>
</evidence>
<dbReference type="Proteomes" id="UP000799440">
    <property type="component" value="Unassembled WGS sequence"/>
</dbReference>
<gene>
    <name evidence="1" type="ORF">M011DRAFT_275768</name>
</gene>
<evidence type="ECO:0000313" key="1">
    <source>
        <dbReference type="EMBL" id="KAF2749751.1"/>
    </source>
</evidence>
<dbReference type="AlphaFoldDB" id="A0A6A6VKL9"/>
<protein>
    <submittedName>
        <fullName evidence="1">Uncharacterized protein</fullName>
    </submittedName>
</protein>
<organism evidence="1 2">
    <name type="scientific">Sporormia fimetaria CBS 119925</name>
    <dbReference type="NCBI Taxonomy" id="1340428"/>
    <lineage>
        <taxon>Eukaryota</taxon>
        <taxon>Fungi</taxon>
        <taxon>Dikarya</taxon>
        <taxon>Ascomycota</taxon>
        <taxon>Pezizomycotina</taxon>
        <taxon>Dothideomycetes</taxon>
        <taxon>Pleosporomycetidae</taxon>
        <taxon>Pleosporales</taxon>
        <taxon>Sporormiaceae</taxon>
        <taxon>Sporormia</taxon>
    </lineage>
</organism>
<accession>A0A6A6VKL9</accession>
<dbReference type="EMBL" id="MU006565">
    <property type="protein sequence ID" value="KAF2749751.1"/>
    <property type="molecule type" value="Genomic_DNA"/>
</dbReference>